<gene>
    <name evidence="2" type="ORF">SDC9_116514</name>
</gene>
<reference evidence="2" key="1">
    <citation type="submission" date="2019-08" db="EMBL/GenBank/DDBJ databases">
        <authorList>
            <person name="Kucharzyk K."/>
            <person name="Murdoch R.W."/>
            <person name="Higgins S."/>
            <person name="Loffler F."/>
        </authorList>
    </citation>
    <scope>NUCLEOTIDE SEQUENCE</scope>
</reference>
<evidence type="ECO:0000256" key="1">
    <source>
        <dbReference type="SAM" id="MobiDB-lite"/>
    </source>
</evidence>
<accession>A0A645BWK1</accession>
<name>A0A645BWK1_9ZZZZ</name>
<feature type="compositionally biased region" description="Low complexity" evidence="1">
    <location>
        <begin position="99"/>
        <end position="109"/>
    </location>
</feature>
<evidence type="ECO:0000313" key="2">
    <source>
        <dbReference type="EMBL" id="MPM69567.1"/>
    </source>
</evidence>
<feature type="compositionally biased region" description="Polar residues" evidence="1">
    <location>
        <begin position="119"/>
        <end position="130"/>
    </location>
</feature>
<sequence length="150" mass="15670">MASADALLTAMAASLPMWLPEFARRSKKNADKITTGIEKYSGVTPSATATARAPKDTWLSPSPIMEYRFKTSDTPSSAAHRLTSTPAISARCIKGQENISTSSITAPPSGTGGPPATGDNPQPSRKTSSFFRCAAPSGRFPARSAGRGLP</sequence>
<comment type="caution">
    <text evidence="2">The sequence shown here is derived from an EMBL/GenBank/DDBJ whole genome shotgun (WGS) entry which is preliminary data.</text>
</comment>
<feature type="region of interest" description="Disordered" evidence="1">
    <location>
        <begin position="94"/>
        <end position="150"/>
    </location>
</feature>
<dbReference type="EMBL" id="VSSQ01022953">
    <property type="protein sequence ID" value="MPM69567.1"/>
    <property type="molecule type" value="Genomic_DNA"/>
</dbReference>
<dbReference type="AlphaFoldDB" id="A0A645BWK1"/>
<proteinExistence type="predicted"/>
<protein>
    <submittedName>
        <fullName evidence="2">Uncharacterized protein</fullName>
    </submittedName>
</protein>
<organism evidence="2">
    <name type="scientific">bioreactor metagenome</name>
    <dbReference type="NCBI Taxonomy" id="1076179"/>
    <lineage>
        <taxon>unclassified sequences</taxon>
        <taxon>metagenomes</taxon>
        <taxon>ecological metagenomes</taxon>
    </lineage>
</organism>